<evidence type="ECO:0000259" key="1">
    <source>
        <dbReference type="PROSITE" id="PS50943"/>
    </source>
</evidence>
<dbReference type="GeneID" id="79189392"/>
<sequence length="140" mass="15428">MPEIITSYPAVLGAVLQFYRKKQTLSQGDIAREAGVNTSTWSRIENGETAMTVEQLAAAAEVMCITPSELLRDVETKILFLKERGVITKKYRTEVDRITKENSSLAISLAGAALAALFISFPFEKFGSSIAHAFKLKNKK</sequence>
<dbReference type="CDD" id="cd00093">
    <property type="entry name" value="HTH_XRE"/>
    <property type="match status" value="1"/>
</dbReference>
<feature type="domain" description="HTH cro/C1-type" evidence="1">
    <location>
        <begin position="16"/>
        <end position="70"/>
    </location>
</feature>
<accession>A0ABS5SS91</accession>
<dbReference type="SUPFAM" id="SSF47413">
    <property type="entry name" value="lambda repressor-like DNA-binding domains"/>
    <property type="match status" value="1"/>
</dbReference>
<keyword evidence="2" id="KW-0614">Plasmid</keyword>
<dbReference type="EMBL" id="JABLUU010000061">
    <property type="protein sequence ID" value="MBT0677008.1"/>
    <property type="molecule type" value="Genomic_DNA"/>
</dbReference>
<dbReference type="InterPro" id="IPR010982">
    <property type="entry name" value="Lambda_DNA-bd_dom_sf"/>
</dbReference>
<keyword evidence="3" id="KW-1185">Reference proteome</keyword>
<evidence type="ECO:0000313" key="3">
    <source>
        <dbReference type="Proteomes" id="UP001519538"/>
    </source>
</evidence>
<dbReference type="Proteomes" id="UP001519538">
    <property type="component" value="Unassembled WGS sequence"/>
</dbReference>
<reference evidence="2 3" key="1">
    <citation type="journal article" date="2021" name="Astrobiology">
        <title>Bacterial Cellulose Retains Robustness but Its Synthesis Declines After Exposure to a Mars-Like Environment Simulated Outside the International Space Station.</title>
        <authorList>
            <person name="Orlovska I."/>
            <person name="Podolich O."/>
            <person name="Kukharenko O."/>
            <person name="Zaets I."/>
            <person name="Reva O."/>
            <person name="Khirunenko L."/>
            <person name="Zmejkoski D."/>
            <person name="Rogalsky S."/>
            <person name="Barh D."/>
            <person name="Tiwari S."/>
            <person name="Kumavath R."/>
            <person name="Goes-Neto A."/>
            <person name="Azevedo V."/>
            <person name="Brenig B."/>
            <person name="Ghosh P."/>
            <person name="de Vera J.P."/>
            <person name="Kozyrovska N."/>
        </authorList>
    </citation>
    <scope>NUCLEOTIDE SEQUENCE [LARGE SCALE GENOMIC DNA]</scope>
    <source>
        <strain evidence="2 3">IMBG 311</strain>
    </source>
</reference>
<dbReference type="SMART" id="SM00530">
    <property type="entry name" value="HTH_XRE"/>
    <property type="match status" value="1"/>
</dbReference>
<protein>
    <submittedName>
        <fullName evidence="2">Helix-turn-helix transcriptional regulator</fullName>
    </submittedName>
</protein>
<dbReference type="PROSITE" id="PS50943">
    <property type="entry name" value="HTH_CROC1"/>
    <property type="match status" value="1"/>
</dbReference>
<name>A0ABS5SS91_9PROT</name>
<evidence type="ECO:0000313" key="2">
    <source>
        <dbReference type="EMBL" id="MBT0677008.1"/>
    </source>
</evidence>
<gene>
    <name evidence="2" type="ORF">HNO79_16755</name>
</gene>
<dbReference type="Pfam" id="PF13560">
    <property type="entry name" value="HTH_31"/>
    <property type="match status" value="1"/>
</dbReference>
<dbReference type="RefSeq" id="WP_159104947.1">
    <property type="nucleotide sequence ID" value="NZ_JABLUU010000061.1"/>
</dbReference>
<proteinExistence type="predicted"/>
<comment type="caution">
    <text evidence="2">The sequence shown here is derived from an EMBL/GenBank/DDBJ whole genome shotgun (WGS) entry which is preliminary data.</text>
</comment>
<geneLocation type="plasmid" evidence="2">
    <name>unnamed2</name>
</geneLocation>
<dbReference type="Gene3D" id="1.10.260.40">
    <property type="entry name" value="lambda repressor-like DNA-binding domains"/>
    <property type="match status" value="1"/>
</dbReference>
<organism evidence="2 3">
    <name type="scientific">Komagataeibacter oboediens</name>
    <dbReference type="NCBI Taxonomy" id="65958"/>
    <lineage>
        <taxon>Bacteria</taxon>
        <taxon>Pseudomonadati</taxon>
        <taxon>Pseudomonadota</taxon>
        <taxon>Alphaproteobacteria</taxon>
        <taxon>Acetobacterales</taxon>
        <taxon>Acetobacteraceae</taxon>
        <taxon>Komagataeibacter</taxon>
    </lineage>
</organism>
<dbReference type="InterPro" id="IPR001387">
    <property type="entry name" value="Cro/C1-type_HTH"/>
</dbReference>